<dbReference type="InterPro" id="IPR000571">
    <property type="entry name" value="Znf_CCCH"/>
</dbReference>
<feature type="domain" description="C3H1-type" evidence="7">
    <location>
        <begin position="72"/>
        <end position="99"/>
    </location>
</feature>
<keyword evidence="9" id="KW-1185">Reference proteome</keyword>
<dbReference type="OrthoDB" id="435024at2759"/>
<keyword evidence="3 5" id="KW-0863">Zinc-finger</keyword>
<sequence length="495" mass="52413">MSLPLSQLQQQQQLGSDGAQQMTFADLDGMNIMDQQQQAMMALGQQQQQAMGQQQAAPGTPGGGGVPHRELYRKTRMCKYFLQGYCVHGDQCDHAHDVSELRHLPDMRPGGYNHTGAGSRQVSDTAPTSPGSTVSHPSGTGAGEAGSHEREVFRKTRMCKYFQQGYCVHGSDCNYAHDWSEIRHVPDGRKNNNNNNKSNQFAGMVQNKDAASQFMNNAVGGGGYVPGATTDAAVLEALSSTAAALNQNPGLLVTGTDGYQQLPTTTGTGKAMSNTMTASDYLEQAQLLEQIAKALEQLNGSADTSAFTAGDEVRLRLRSYTGGQDMIAALVDDPPDNFPSITDSFPTVPAPGLDADAPAFVPQHQQQQQQATAAAAMSSGMNEKGHYTKSCAGTLLVPPTSEPSEPSQSRPRGLSGWKPLESTNVESRSRTLSQIATILEARRRLPSFNPQSTTSSGASSSQFGSTAVASPALGSFAEVPDAATNNNTAGDHPTA</sequence>
<name>A0A7J6N1L2_PERCH</name>
<feature type="domain" description="C3H1-type" evidence="7">
    <location>
        <begin position="153"/>
        <end position="180"/>
    </location>
</feature>
<dbReference type="GO" id="GO:0003723">
    <property type="term" value="F:RNA binding"/>
    <property type="evidence" value="ECO:0007669"/>
    <property type="project" value="InterPro"/>
</dbReference>
<dbReference type="SMART" id="SM00356">
    <property type="entry name" value="ZnF_C3H1"/>
    <property type="match status" value="2"/>
</dbReference>
<feature type="compositionally biased region" description="Polar residues" evidence="6">
    <location>
        <begin position="116"/>
        <end position="138"/>
    </location>
</feature>
<evidence type="ECO:0000259" key="7">
    <source>
        <dbReference type="PROSITE" id="PS50103"/>
    </source>
</evidence>
<feature type="compositionally biased region" description="Low complexity" evidence="6">
    <location>
        <begin position="398"/>
        <end position="412"/>
    </location>
</feature>
<dbReference type="GO" id="GO:0008270">
    <property type="term" value="F:zinc ion binding"/>
    <property type="evidence" value="ECO:0007669"/>
    <property type="project" value="UniProtKB-KW"/>
</dbReference>
<reference evidence="8 9" key="1">
    <citation type="submission" date="2020-04" db="EMBL/GenBank/DDBJ databases">
        <title>Perkinsus chesapeaki whole genome sequence.</title>
        <authorList>
            <person name="Bogema D.R."/>
        </authorList>
    </citation>
    <scope>NUCLEOTIDE SEQUENCE [LARGE SCALE GENOMIC DNA]</scope>
    <source>
        <strain evidence="8">ATCC PRA-425</strain>
    </source>
</reference>
<evidence type="ECO:0000256" key="1">
    <source>
        <dbReference type="ARBA" id="ARBA00022723"/>
    </source>
</evidence>
<feature type="zinc finger region" description="C3H1-type" evidence="5">
    <location>
        <begin position="153"/>
        <end position="180"/>
    </location>
</feature>
<dbReference type="PANTHER" id="PTHR13119">
    <property type="entry name" value="ZINC FINGER CCCH DOMAIN-CONTAINING PROTEI"/>
    <property type="match status" value="1"/>
</dbReference>
<feature type="region of interest" description="Disordered" evidence="6">
    <location>
        <begin position="443"/>
        <end position="467"/>
    </location>
</feature>
<feature type="compositionally biased region" description="Low complexity" evidence="6">
    <location>
        <begin position="362"/>
        <end position="376"/>
    </location>
</feature>
<dbReference type="InterPro" id="IPR045124">
    <property type="entry name" value="Su(sable)-like"/>
</dbReference>
<dbReference type="AlphaFoldDB" id="A0A7J6N1L2"/>
<keyword evidence="2" id="KW-0677">Repeat</keyword>
<accession>A0A7J6N1L2</accession>
<protein>
    <recommendedName>
        <fullName evidence="7">C3H1-type domain-containing protein</fullName>
    </recommendedName>
</protein>
<evidence type="ECO:0000256" key="3">
    <source>
        <dbReference type="ARBA" id="ARBA00022771"/>
    </source>
</evidence>
<feature type="zinc finger region" description="C3H1-type" evidence="5">
    <location>
        <begin position="72"/>
        <end position="99"/>
    </location>
</feature>
<keyword evidence="4 5" id="KW-0862">Zinc</keyword>
<dbReference type="InterPro" id="IPR036855">
    <property type="entry name" value="Znf_CCCH_sf"/>
</dbReference>
<feature type="compositionally biased region" description="Low complexity" evidence="6">
    <location>
        <begin position="451"/>
        <end position="467"/>
    </location>
</feature>
<dbReference type="GO" id="GO:0045892">
    <property type="term" value="P:negative regulation of DNA-templated transcription"/>
    <property type="evidence" value="ECO:0007669"/>
    <property type="project" value="InterPro"/>
</dbReference>
<feature type="region of interest" description="Disordered" evidence="6">
    <location>
        <begin position="44"/>
        <end position="67"/>
    </location>
</feature>
<dbReference type="PROSITE" id="PS50103">
    <property type="entry name" value="ZF_C3H1"/>
    <property type="match status" value="2"/>
</dbReference>
<evidence type="ECO:0000313" key="9">
    <source>
        <dbReference type="Proteomes" id="UP000591131"/>
    </source>
</evidence>
<comment type="caution">
    <text evidence="8">The sequence shown here is derived from an EMBL/GenBank/DDBJ whole genome shotgun (WGS) entry which is preliminary data.</text>
</comment>
<feature type="compositionally biased region" description="Polar residues" evidence="6">
    <location>
        <begin position="421"/>
        <end position="430"/>
    </location>
</feature>
<dbReference type="Pfam" id="PF00642">
    <property type="entry name" value="zf-CCCH"/>
    <property type="match status" value="1"/>
</dbReference>
<feature type="compositionally biased region" description="Low complexity" evidence="6">
    <location>
        <begin position="44"/>
        <end position="59"/>
    </location>
</feature>
<dbReference type="EMBL" id="JAAPAO010000008">
    <property type="protein sequence ID" value="KAF4677772.1"/>
    <property type="molecule type" value="Genomic_DNA"/>
</dbReference>
<feature type="region of interest" description="Disordered" evidence="6">
    <location>
        <begin position="105"/>
        <end position="149"/>
    </location>
</feature>
<evidence type="ECO:0000256" key="4">
    <source>
        <dbReference type="ARBA" id="ARBA00022833"/>
    </source>
</evidence>
<evidence type="ECO:0000256" key="6">
    <source>
        <dbReference type="SAM" id="MobiDB-lite"/>
    </source>
</evidence>
<evidence type="ECO:0000256" key="2">
    <source>
        <dbReference type="ARBA" id="ARBA00022737"/>
    </source>
</evidence>
<dbReference type="PANTHER" id="PTHR13119:SF12">
    <property type="entry name" value="PROTEIN SUPPRESSOR OF SABLE"/>
    <property type="match status" value="1"/>
</dbReference>
<evidence type="ECO:0000313" key="8">
    <source>
        <dbReference type="EMBL" id="KAF4677772.1"/>
    </source>
</evidence>
<proteinExistence type="predicted"/>
<evidence type="ECO:0000256" key="5">
    <source>
        <dbReference type="PROSITE-ProRule" id="PRU00723"/>
    </source>
</evidence>
<feature type="region of interest" description="Disordered" evidence="6">
    <location>
        <begin position="362"/>
        <end position="430"/>
    </location>
</feature>
<dbReference type="Gene3D" id="4.10.1000.10">
    <property type="entry name" value="Zinc finger, CCCH-type"/>
    <property type="match status" value="2"/>
</dbReference>
<keyword evidence="1 5" id="KW-0479">Metal-binding</keyword>
<dbReference type="SUPFAM" id="SSF90229">
    <property type="entry name" value="CCCH zinc finger"/>
    <property type="match status" value="2"/>
</dbReference>
<dbReference type="GO" id="GO:0005634">
    <property type="term" value="C:nucleus"/>
    <property type="evidence" value="ECO:0007669"/>
    <property type="project" value="TreeGrafter"/>
</dbReference>
<gene>
    <name evidence="8" type="ORF">FOL47_010366</name>
</gene>
<organism evidence="8 9">
    <name type="scientific">Perkinsus chesapeaki</name>
    <name type="common">Clam parasite</name>
    <name type="synonym">Perkinsus andrewsi</name>
    <dbReference type="NCBI Taxonomy" id="330153"/>
    <lineage>
        <taxon>Eukaryota</taxon>
        <taxon>Sar</taxon>
        <taxon>Alveolata</taxon>
        <taxon>Perkinsozoa</taxon>
        <taxon>Perkinsea</taxon>
        <taxon>Perkinsida</taxon>
        <taxon>Perkinsidae</taxon>
        <taxon>Perkinsus</taxon>
    </lineage>
</organism>
<dbReference type="Proteomes" id="UP000591131">
    <property type="component" value="Unassembled WGS sequence"/>
</dbReference>